<evidence type="ECO:0000313" key="3">
    <source>
        <dbReference type="Proteomes" id="UP000683246"/>
    </source>
</evidence>
<feature type="transmembrane region" description="Helical" evidence="1">
    <location>
        <begin position="81"/>
        <end position="100"/>
    </location>
</feature>
<dbReference type="EMBL" id="CP058649">
    <property type="protein sequence ID" value="QUI21346.1"/>
    <property type="molecule type" value="Genomic_DNA"/>
</dbReference>
<feature type="transmembrane region" description="Helical" evidence="1">
    <location>
        <begin position="418"/>
        <end position="445"/>
    </location>
</feature>
<feature type="transmembrane region" description="Helical" evidence="1">
    <location>
        <begin position="457"/>
        <end position="474"/>
    </location>
</feature>
<organism evidence="2 3">
    <name type="scientific">Vallitalea pronyensis</name>
    <dbReference type="NCBI Taxonomy" id="1348613"/>
    <lineage>
        <taxon>Bacteria</taxon>
        <taxon>Bacillati</taxon>
        <taxon>Bacillota</taxon>
        <taxon>Clostridia</taxon>
        <taxon>Lachnospirales</taxon>
        <taxon>Vallitaleaceae</taxon>
        <taxon>Vallitalea</taxon>
    </lineage>
</organism>
<sequence>MSLQKKGLVDRYGLMSITIFVFIGAYMISSYVRLYGDDFFYSVFTTGDFDYFISRHMDHYARANGRVIVHLLATGFLGIDSIYWVLCNAVMLAGIVYFGAKTACYTAHDEQGKVISGGLIMAVAIGYLNPHLTRQSVYWLTGSFNYVYPLFMLLIYWYFLNKTFYGRHYKWYVPLLACLSAATVEQGSLMTFGLTLLVCLDLVMMRKYKWNTWMTITLLAAAIGMLTVICSPAVLLRASIEDAPRQGFIELLKYNMKSQGFMFLFSKYMAPFHVLSLGAAWGVIITLQKKIAHKFLWFKAVVYVGGGLASLGLLIHLYAFKLLHYPTYSHLLRDFIYLGVGVGYLFTLLYGALLVYRYKWIKHYTVPIIALILAFGSQIMMLVSPVYGPRNLIFVIFMLALYGAALIPHLNSRGLTGVIGVILCLIMEVPWLLPLAVTGLVLTLWMHNHQANSYRKTGIIISYISLVLLAMALMKPTVEGYQDNAITYDENLARVDEYKNSGQKVLMQHMFKEDTYGWVMPYHNDYYEPYYKIYMDVDHNTEIEWVNGGIEK</sequence>
<keyword evidence="1" id="KW-0472">Membrane</keyword>
<reference evidence="2" key="1">
    <citation type="submission" date="2020-07" db="EMBL/GenBank/DDBJ databases">
        <title>Vallitalea pronyensis genome.</title>
        <authorList>
            <person name="Postec A."/>
        </authorList>
    </citation>
    <scope>NUCLEOTIDE SEQUENCE</scope>
    <source>
        <strain evidence="2">FatNI3</strain>
    </source>
</reference>
<evidence type="ECO:0000313" key="2">
    <source>
        <dbReference type="EMBL" id="QUI21346.1"/>
    </source>
</evidence>
<name>A0A8J8MH34_9FIRM</name>
<feature type="transmembrane region" description="Helical" evidence="1">
    <location>
        <begin position="393"/>
        <end position="411"/>
    </location>
</feature>
<evidence type="ECO:0000256" key="1">
    <source>
        <dbReference type="SAM" id="Phobius"/>
    </source>
</evidence>
<feature type="transmembrane region" description="Helical" evidence="1">
    <location>
        <begin position="216"/>
        <end position="240"/>
    </location>
</feature>
<dbReference type="RefSeq" id="WP_212696815.1">
    <property type="nucleotide sequence ID" value="NZ_CP058649.1"/>
</dbReference>
<dbReference type="Proteomes" id="UP000683246">
    <property type="component" value="Chromosome"/>
</dbReference>
<feature type="transmembrane region" description="Helical" evidence="1">
    <location>
        <begin position="296"/>
        <end position="315"/>
    </location>
</feature>
<keyword evidence="1" id="KW-0812">Transmembrane</keyword>
<dbReference type="Pfam" id="PF19528">
    <property type="entry name" value="DUF6056"/>
    <property type="match status" value="1"/>
</dbReference>
<feature type="transmembrane region" description="Helical" evidence="1">
    <location>
        <begin position="335"/>
        <end position="356"/>
    </location>
</feature>
<dbReference type="KEGG" id="vpy:HZI73_03185"/>
<feature type="transmembrane region" description="Helical" evidence="1">
    <location>
        <begin position="368"/>
        <end position="387"/>
    </location>
</feature>
<gene>
    <name evidence="2" type="ORF">HZI73_03185</name>
</gene>
<keyword evidence="3" id="KW-1185">Reference proteome</keyword>
<proteinExistence type="predicted"/>
<accession>A0A8J8MH34</accession>
<keyword evidence="1" id="KW-1133">Transmembrane helix</keyword>
<feature type="transmembrane region" description="Helical" evidence="1">
    <location>
        <begin position="260"/>
        <end position="284"/>
    </location>
</feature>
<dbReference type="InterPro" id="IPR045691">
    <property type="entry name" value="DUF6056"/>
</dbReference>
<feature type="transmembrane region" description="Helical" evidence="1">
    <location>
        <begin position="12"/>
        <end position="32"/>
    </location>
</feature>
<protein>
    <submittedName>
        <fullName evidence="2">Uncharacterized protein</fullName>
    </submittedName>
</protein>
<feature type="transmembrane region" description="Helical" evidence="1">
    <location>
        <begin position="137"/>
        <end position="159"/>
    </location>
</feature>
<dbReference type="AlphaFoldDB" id="A0A8J8MH34"/>